<dbReference type="EMBL" id="MN641876">
    <property type="protein sequence ID" value="QII88804.1"/>
    <property type="molecule type" value="Genomic_DNA"/>
</dbReference>
<sequence>MYKTKMCCICSMQLYAQKAILFLLLSGPSLQKSNRAFMSTFPLFLCWKKQALCKTLQTIRNCWNFLYKSCGLPMQAISNIPRLQNMWWKARYISISYPSMSSKSLPSYIRYELFQSLSHSSYTAVPLCVYISIIFSKKTPTYYPYPPAYVFPPFPTSRTYILYIFTTVLQILSMSKTLSCLYYICFIWLPYECTMPSPFQTSTWKTLQISSYPRCARLQNKFRAAKTPSTKLYLRYTCCAKILSHITVSMWAQATTQPSLWNSTLQTYHRIPRTYHHAFPTSLQPSSSITATCLPPSIKRWIPRYYTSYSTSKRNYICLLQKKI</sequence>
<organism evidence="1">
    <name type="scientific">African swine fever virus</name>
    <name type="common">ASFV</name>
    <dbReference type="NCBI Taxonomy" id="10497"/>
    <lineage>
        <taxon>Viruses</taxon>
        <taxon>Varidnaviria</taxon>
        <taxon>Bamfordvirae</taxon>
        <taxon>Nucleocytoviricota</taxon>
        <taxon>Pokkesviricetes</taxon>
        <taxon>Asfuvirales</taxon>
        <taxon>Asfarviridae</taxon>
        <taxon>Asfivirus</taxon>
        <taxon>Asfivirus haemorrhagiae</taxon>
    </lineage>
</organism>
<gene>
    <name evidence="1" type="primary">H339R</name>
</gene>
<reference evidence="1" key="1">
    <citation type="submission" date="2019-11" db="EMBL/GenBank/DDBJ databases">
        <authorList>
            <person name="Ndlovu S.S."/>
            <person name="Carulei O."/>
        </authorList>
    </citation>
    <scope>NUCLEOTIDE SEQUENCE [LARGE SCALE GENOMIC DNA]</scope>
    <source>
        <strain evidence="1">RSA_W1_1999</strain>
    </source>
</reference>
<organismHost>
    <name type="scientific">Sus scrofa</name>
    <name type="common">Pig</name>
    <dbReference type="NCBI Taxonomy" id="9823"/>
</organismHost>
<organismHost>
    <name type="scientific">Potamochoerus larvatus</name>
    <name type="common">Bushpig</name>
    <dbReference type="NCBI Taxonomy" id="273792"/>
</organismHost>
<protein>
    <submittedName>
        <fullName evidence="1">PH339R</fullName>
    </submittedName>
</protein>
<proteinExistence type="predicted"/>
<organismHost>
    <name type="scientific">Phacochoerus africanus</name>
    <name type="common">Warthog</name>
    <dbReference type="NCBI Taxonomy" id="41426"/>
</organismHost>
<organismHost>
    <name type="scientific">Ornithodoros</name>
    <name type="common">relapsing fever ticks</name>
    <dbReference type="NCBI Taxonomy" id="6937"/>
</organismHost>
<accession>A0A6G7KTX1</accession>
<organismHost>
    <name type="scientific">Phacochoerus aethiopicus</name>
    <name type="common">Warthog</name>
    <dbReference type="NCBI Taxonomy" id="85517"/>
</organismHost>
<organismHost>
    <name type="scientific">Ornithodoros moubata</name>
    <name type="common">Soft tick</name>
    <name type="synonym">Argasid tick</name>
    <dbReference type="NCBI Taxonomy" id="6938"/>
</organismHost>
<evidence type="ECO:0000313" key="1">
    <source>
        <dbReference type="EMBL" id="QII88804.1"/>
    </source>
</evidence>
<name>A0A6G7KTX1_ASF</name>